<feature type="region of interest" description="Disordered" evidence="1">
    <location>
        <begin position="1"/>
        <end position="27"/>
    </location>
</feature>
<evidence type="ECO:0000313" key="3">
    <source>
        <dbReference type="EMBL" id="NNH22492.1"/>
    </source>
</evidence>
<reference evidence="3 4" key="1">
    <citation type="submission" date="2020-05" db="EMBL/GenBank/DDBJ databases">
        <title>MicrobeNet Type strains.</title>
        <authorList>
            <person name="Nicholson A.C."/>
        </authorList>
    </citation>
    <scope>NUCLEOTIDE SEQUENCE [LARGE SCALE GENOMIC DNA]</scope>
    <source>
        <strain evidence="3 4">JCM 14547</strain>
    </source>
</reference>
<dbReference type="Proteomes" id="UP000555552">
    <property type="component" value="Unassembled WGS sequence"/>
</dbReference>
<dbReference type="Pfam" id="PF26571">
    <property type="entry name" value="VldE"/>
    <property type="match status" value="1"/>
</dbReference>
<protein>
    <recommendedName>
        <fullName evidence="2">ARB-07466-like C-terminal domain-containing protein</fullName>
    </recommendedName>
</protein>
<feature type="compositionally biased region" description="Pro residues" evidence="1">
    <location>
        <begin position="1"/>
        <end position="13"/>
    </location>
</feature>
<dbReference type="EMBL" id="JABEMA010000045">
    <property type="protein sequence ID" value="NNH22492.1"/>
    <property type="molecule type" value="Genomic_DNA"/>
</dbReference>
<sequence>MTPPSPTPTPALPAPADARRTHRRTAGGAAAAVLAALLLAAPGAPALAAAPAPASADAHDAAHAHESSDAHEQAVRASMEGPDVDAPGADVLAPAALAAAPVPRPVRSYSGSPEALAKYVAQVSCDPVERPGTVAFRDLLDRTYGANAGGITRNCNSGVTEHSDGRAYDWMLDANRAADAEKAATMIQWLVGPDAQGVTAGNARRLGVMYIIWDRKIWGSYNGVWKAYNGSSPHRDHVHFSLSWDGAMGRTSFWTGATLQGHDYGPCRLYAGEPVPKYSGRNTSPCPTPGTRPAVAPVSPITAKWGALGGESGVLGRATTAEQSTPAPREGRYRHFAGGSLYDSPTTEASLVRGTIRDHWAGMGFERSPLGFPTTDEARTPDGKGAYSHFQGGSVYSTAATGAHDVRGGIRDRWAAMGWERSVLGYPTSDETRTPDGRGAYSHFQGGSIYATDATGSHDVRGAIRSRWASLGWERGALGYPTSDVLKTSTGLVSHFQGGSIRWVTATRTTVVELD</sequence>
<evidence type="ECO:0000259" key="2">
    <source>
        <dbReference type="Pfam" id="PF26571"/>
    </source>
</evidence>
<dbReference type="RefSeq" id="WP_171202339.1">
    <property type="nucleotide sequence ID" value="NZ_BAAANP010000002.1"/>
</dbReference>
<dbReference type="InterPro" id="IPR006311">
    <property type="entry name" value="TAT_signal"/>
</dbReference>
<name>A0A849BNU2_9ACTN</name>
<dbReference type="PROSITE" id="PS51318">
    <property type="entry name" value="TAT"/>
    <property type="match status" value="1"/>
</dbReference>
<dbReference type="AlphaFoldDB" id="A0A849BNU2"/>
<accession>A0A849BNU2</accession>
<proteinExistence type="predicted"/>
<organism evidence="3 4">
    <name type="scientific">Pseudokineococcus marinus</name>
    <dbReference type="NCBI Taxonomy" id="351215"/>
    <lineage>
        <taxon>Bacteria</taxon>
        <taxon>Bacillati</taxon>
        <taxon>Actinomycetota</taxon>
        <taxon>Actinomycetes</taxon>
        <taxon>Kineosporiales</taxon>
        <taxon>Kineosporiaceae</taxon>
        <taxon>Pseudokineococcus</taxon>
    </lineage>
</organism>
<keyword evidence="4" id="KW-1185">Reference proteome</keyword>
<comment type="caution">
    <text evidence="3">The sequence shown here is derived from an EMBL/GenBank/DDBJ whole genome shotgun (WGS) entry which is preliminary data.</text>
</comment>
<feature type="domain" description="ARB-07466-like C-terminal" evidence="2">
    <location>
        <begin position="131"/>
        <end position="238"/>
    </location>
</feature>
<dbReference type="InterPro" id="IPR013207">
    <property type="entry name" value="LGFP"/>
</dbReference>
<gene>
    <name evidence="3" type="ORF">HLB09_05175</name>
</gene>
<evidence type="ECO:0000256" key="1">
    <source>
        <dbReference type="SAM" id="MobiDB-lite"/>
    </source>
</evidence>
<dbReference type="Pfam" id="PF08310">
    <property type="entry name" value="LGFP"/>
    <property type="match status" value="4"/>
</dbReference>
<evidence type="ECO:0000313" key="4">
    <source>
        <dbReference type="Proteomes" id="UP000555552"/>
    </source>
</evidence>
<dbReference type="InterPro" id="IPR058593">
    <property type="entry name" value="ARB_07466-like_C"/>
</dbReference>